<protein>
    <submittedName>
        <fullName evidence="2">Uncharacterized protein</fullName>
    </submittedName>
</protein>
<sequence>MVRVHGRAQAGSGPGLAGRHRVSGRGPLMRLDAGEVQRMSDGSASAARVRWVRRAHRAKRNLMALLTARGW</sequence>
<accession>A0A9W6L655</accession>
<name>A0A9W6L655_9PSEU</name>
<reference evidence="2" key="1">
    <citation type="journal article" date="2014" name="Int. J. Syst. Evol. Microbiol.">
        <title>Complete genome sequence of Corynebacterium casei LMG S-19264T (=DSM 44701T), isolated from a smear-ripened cheese.</title>
        <authorList>
            <consortium name="US DOE Joint Genome Institute (JGI-PGF)"/>
            <person name="Walter F."/>
            <person name="Albersmeier A."/>
            <person name="Kalinowski J."/>
            <person name="Ruckert C."/>
        </authorList>
    </citation>
    <scope>NUCLEOTIDE SEQUENCE</scope>
    <source>
        <strain evidence="2">VKM Ac-1069</strain>
    </source>
</reference>
<evidence type="ECO:0000313" key="3">
    <source>
        <dbReference type="Proteomes" id="UP001143463"/>
    </source>
</evidence>
<dbReference type="AlphaFoldDB" id="A0A9W6L655"/>
<keyword evidence="3" id="KW-1185">Reference proteome</keyword>
<evidence type="ECO:0000256" key="1">
    <source>
        <dbReference type="SAM" id="MobiDB-lite"/>
    </source>
</evidence>
<comment type="caution">
    <text evidence="2">The sequence shown here is derived from an EMBL/GenBank/DDBJ whole genome shotgun (WGS) entry which is preliminary data.</text>
</comment>
<proteinExistence type="predicted"/>
<dbReference type="EMBL" id="BSFQ01000023">
    <property type="protein sequence ID" value="GLL13635.1"/>
    <property type="molecule type" value="Genomic_DNA"/>
</dbReference>
<organism evidence="2 3">
    <name type="scientific">Pseudonocardia halophobica</name>
    <dbReference type="NCBI Taxonomy" id="29401"/>
    <lineage>
        <taxon>Bacteria</taxon>
        <taxon>Bacillati</taxon>
        <taxon>Actinomycetota</taxon>
        <taxon>Actinomycetes</taxon>
        <taxon>Pseudonocardiales</taxon>
        <taxon>Pseudonocardiaceae</taxon>
        <taxon>Pseudonocardia</taxon>
    </lineage>
</organism>
<reference evidence="2" key="2">
    <citation type="submission" date="2023-01" db="EMBL/GenBank/DDBJ databases">
        <authorList>
            <person name="Sun Q."/>
            <person name="Evtushenko L."/>
        </authorList>
    </citation>
    <scope>NUCLEOTIDE SEQUENCE</scope>
    <source>
        <strain evidence="2">VKM Ac-1069</strain>
    </source>
</reference>
<gene>
    <name evidence="2" type="ORF">GCM10017577_47790</name>
</gene>
<dbReference type="Proteomes" id="UP001143463">
    <property type="component" value="Unassembled WGS sequence"/>
</dbReference>
<evidence type="ECO:0000313" key="2">
    <source>
        <dbReference type="EMBL" id="GLL13635.1"/>
    </source>
</evidence>
<feature type="region of interest" description="Disordered" evidence="1">
    <location>
        <begin position="1"/>
        <end position="26"/>
    </location>
</feature>